<comment type="caution">
    <text evidence="5">The sequence shown here is derived from an EMBL/GenBank/DDBJ whole genome shotgun (WGS) entry which is preliminary data.</text>
</comment>
<keyword evidence="3" id="KW-0238">DNA-binding</keyword>
<evidence type="ECO:0000256" key="2">
    <source>
        <dbReference type="ARBA" id="ARBA00022840"/>
    </source>
</evidence>
<dbReference type="Gene3D" id="3.40.1440.60">
    <property type="entry name" value="PriA, 3(prime) DNA-binding domain"/>
    <property type="match status" value="1"/>
</dbReference>
<name>A0A6L5Y8N2_9BACT</name>
<keyword evidence="2" id="KW-0067">ATP-binding</keyword>
<dbReference type="GO" id="GO:0006310">
    <property type="term" value="P:DNA recombination"/>
    <property type="evidence" value="ECO:0007669"/>
    <property type="project" value="TreeGrafter"/>
</dbReference>
<dbReference type="InterPro" id="IPR027417">
    <property type="entry name" value="P-loop_NTPase"/>
</dbReference>
<sequence>MFQLQVLIPGPWWHELTYLTDCDVPPGARVLVPMGQGVRVGLAAGRTQSAASIPLKNVLRILDAQPVLNRSYLQAVHEIARAFLCSPSEILRLLVPASFWRREAFAPYGESGKIPFSFEFCYRYDDEERWRFYREKILACRRGALALFPEREQAQRFYKSLLGAVPKERLIPWPASGAQAATKSWRQALSRDDIVIIGGPGAAAAPLATPGLFIVDEEANPSWRSKKRPSFSLRSFAAARARAAGGCLVVGGRVPSSRVFKNFHPAERKTPARSVVRILDFHGASQLPFRGMQFPLPLADVLVTETLRHAADKRVVFWLLDRRGVSGELQCADCGRAVQCPRCGAAMAFERDEMRCPLCGAKANVPGVCPQCGGRMFQGTSPGLEALQPMAQNLLGDSPVCLWHAENPSNLTEGRRRLAELKQKGGLLLGSRRALSLLDQIHPALIAWLDADAEARQPDYASHFSAFSMFEESLWRGREARTVMFQTRRPGQSVLKSLQAGWSYFWREELAERSAFSFPPCSHMVKMELPKGWKEKDDFVFGLDEAGFTTMQSDAAGAALTVFTARMAPLRRYLEKYFTIRNSRRGFPSVKVCSD</sequence>
<keyword evidence="1" id="KW-0547">Nucleotide-binding</keyword>
<dbReference type="AlphaFoldDB" id="A0A6L5Y8N2"/>
<proteinExistence type="predicted"/>
<dbReference type="Pfam" id="PF17764">
    <property type="entry name" value="PriA_3primeBD"/>
    <property type="match status" value="1"/>
</dbReference>
<keyword evidence="6" id="KW-1185">Reference proteome</keyword>
<gene>
    <name evidence="5" type="ORF">FYJ74_00525</name>
</gene>
<evidence type="ECO:0000256" key="3">
    <source>
        <dbReference type="ARBA" id="ARBA00023125"/>
    </source>
</evidence>
<reference evidence="5 6" key="1">
    <citation type="submission" date="2019-08" db="EMBL/GenBank/DDBJ databases">
        <title>In-depth cultivation of the pig gut microbiome towards novel bacterial diversity and tailored functional studies.</title>
        <authorList>
            <person name="Wylensek D."/>
            <person name="Hitch T.C.A."/>
            <person name="Clavel T."/>
        </authorList>
    </citation>
    <scope>NUCLEOTIDE SEQUENCE [LARGE SCALE GENOMIC DNA]</scope>
    <source>
        <strain evidence="5 6">SM-530-WT-4B</strain>
    </source>
</reference>
<dbReference type="GO" id="GO:0005524">
    <property type="term" value="F:ATP binding"/>
    <property type="evidence" value="ECO:0007669"/>
    <property type="project" value="UniProtKB-KW"/>
</dbReference>
<dbReference type="Gene3D" id="3.40.50.300">
    <property type="entry name" value="P-loop containing nucleotide triphosphate hydrolases"/>
    <property type="match status" value="1"/>
</dbReference>
<feature type="domain" description="Primosomal protein N' 3' DNA-binding" evidence="4">
    <location>
        <begin position="5"/>
        <end position="96"/>
    </location>
</feature>
<dbReference type="RefSeq" id="WP_154527683.1">
    <property type="nucleotide sequence ID" value="NZ_VUNH01000001.1"/>
</dbReference>
<dbReference type="Proteomes" id="UP000473699">
    <property type="component" value="Unassembled WGS sequence"/>
</dbReference>
<dbReference type="GO" id="GO:0006270">
    <property type="term" value="P:DNA replication initiation"/>
    <property type="evidence" value="ECO:0007669"/>
    <property type="project" value="TreeGrafter"/>
</dbReference>
<dbReference type="EMBL" id="VUNH01000001">
    <property type="protein sequence ID" value="MST54543.1"/>
    <property type="molecule type" value="Genomic_DNA"/>
</dbReference>
<dbReference type="GO" id="GO:0006302">
    <property type="term" value="P:double-strand break repair"/>
    <property type="evidence" value="ECO:0007669"/>
    <property type="project" value="TreeGrafter"/>
</dbReference>
<evidence type="ECO:0000313" key="6">
    <source>
        <dbReference type="Proteomes" id="UP000473699"/>
    </source>
</evidence>
<dbReference type="InterPro" id="IPR042115">
    <property type="entry name" value="PriA_3primeBD_sf"/>
</dbReference>
<dbReference type="GO" id="GO:0003677">
    <property type="term" value="F:DNA binding"/>
    <property type="evidence" value="ECO:0007669"/>
    <property type="project" value="UniProtKB-KW"/>
</dbReference>
<dbReference type="PANTHER" id="PTHR30580">
    <property type="entry name" value="PRIMOSOMAL PROTEIN N"/>
    <property type="match status" value="1"/>
</dbReference>
<dbReference type="GO" id="GO:0043138">
    <property type="term" value="F:3'-5' DNA helicase activity"/>
    <property type="evidence" value="ECO:0007669"/>
    <property type="project" value="TreeGrafter"/>
</dbReference>
<organism evidence="5 6">
    <name type="scientific">Pyramidobacter porci</name>
    <dbReference type="NCBI Taxonomy" id="2605789"/>
    <lineage>
        <taxon>Bacteria</taxon>
        <taxon>Thermotogati</taxon>
        <taxon>Synergistota</taxon>
        <taxon>Synergistia</taxon>
        <taxon>Synergistales</taxon>
        <taxon>Dethiosulfovibrionaceae</taxon>
        <taxon>Pyramidobacter</taxon>
    </lineage>
</organism>
<dbReference type="PANTHER" id="PTHR30580:SF0">
    <property type="entry name" value="PRIMOSOMAL PROTEIN N"/>
    <property type="match status" value="1"/>
</dbReference>
<protein>
    <submittedName>
        <fullName evidence="5">Primosomal protein</fullName>
    </submittedName>
</protein>
<evidence type="ECO:0000313" key="5">
    <source>
        <dbReference type="EMBL" id="MST54543.1"/>
    </source>
</evidence>
<evidence type="ECO:0000259" key="4">
    <source>
        <dbReference type="Pfam" id="PF17764"/>
    </source>
</evidence>
<dbReference type="InterPro" id="IPR041222">
    <property type="entry name" value="PriA_3primeBD"/>
</dbReference>
<evidence type="ECO:0000256" key="1">
    <source>
        <dbReference type="ARBA" id="ARBA00022741"/>
    </source>
</evidence>
<accession>A0A6L5Y8N2</accession>